<keyword evidence="3" id="KW-1185">Reference proteome</keyword>
<feature type="compositionally biased region" description="Polar residues" evidence="1">
    <location>
        <begin position="14"/>
        <end position="25"/>
    </location>
</feature>
<proteinExistence type="predicted"/>
<dbReference type="EMBL" id="CADCXU010001638">
    <property type="protein sequence ID" value="CAA9994043.1"/>
    <property type="molecule type" value="Genomic_DNA"/>
</dbReference>
<evidence type="ECO:0000313" key="2">
    <source>
        <dbReference type="EMBL" id="CAA9994043.1"/>
    </source>
</evidence>
<feature type="compositionally biased region" description="Polar residues" evidence="1">
    <location>
        <begin position="56"/>
        <end position="77"/>
    </location>
</feature>
<evidence type="ECO:0000256" key="1">
    <source>
        <dbReference type="SAM" id="MobiDB-lite"/>
    </source>
</evidence>
<name>A0A6H5FW82_9HEMI</name>
<gene>
    <name evidence="2" type="ORF">NTEN_LOCUS863</name>
</gene>
<organism evidence="2 3">
    <name type="scientific">Nesidiocoris tenuis</name>
    <dbReference type="NCBI Taxonomy" id="355587"/>
    <lineage>
        <taxon>Eukaryota</taxon>
        <taxon>Metazoa</taxon>
        <taxon>Ecdysozoa</taxon>
        <taxon>Arthropoda</taxon>
        <taxon>Hexapoda</taxon>
        <taxon>Insecta</taxon>
        <taxon>Pterygota</taxon>
        <taxon>Neoptera</taxon>
        <taxon>Paraneoptera</taxon>
        <taxon>Hemiptera</taxon>
        <taxon>Heteroptera</taxon>
        <taxon>Panheteroptera</taxon>
        <taxon>Cimicomorpha</taxon>
        <taxon>Miridae</taxon>
        <taxon>Dicyphina</taxon>
        <taxon>Nesidiocoris</taxon>
    </lineage>
</organism>
<evidence type="ECO:0000313" key="3">
    <source>
        <dbReference type="Proteomes" id="UP000479000"/>
    </source>
</evidence>
<accession>A0A6H5FW82</accession>
<dbReference type="AlphaFoldDB" id="A0A6H5FW82"/>
<sequence length="121" mass="13813">MFVSARPNTLFNRNLNNSQASSGSEVLSPMMSGFPSTDRAFRLRRNRPRGPESPSLDCSTRRTVTSKTVPAAASQSRKALHRSIAMLPMKSMRSRLRHTRPSTSVRLNRFADRDAYRWWTE</sequence>
<feature type="region of interest" description="Disordered" evidence="1">
    <location>
        <begin position="14"/>
        <end position="79"/>
    </location>
</feature>
<protein>
    <submittedName>
        <fullName evidence="2">Uncharacterized protein</fullName>
    </submittedName>
</protein>
<reference evidence="2 3" key="1">
    <citation type="submission" date="2020-02" db="EMBL/GenBank/DDBJ databases">
        <authorList>
            <person name="Ferguson B K."/>
        </authorList>
    </citation>
    <scope>NUCLEOTIDE SEQUENCE [LARGE SCALE GENOMIC DNA]</scope>
</reference>
<dbReference type="Proteomes" id="UP000479000">
    <property type="component" value="Unassembled WGS sequence"/>
</dbReference>